<dbReference type="RefSeq" id="WP_088264477.1">
    <property type="nucleotide sequence ID" value="NZ_JASZ02000021.1"/>
</dbReference>
<reference evidence="2 3" key="1">
    <citation type="submission" date="2014-01" db="EMBL/GenBank/DDBJ databases">
        <authorList>
            <consortium name="Genome Consortium for Active Teaching"/>
            <person name="Sontag T.C."/>
            <person name="Newman J.D."/>
        </authorList>
    </citation>
    <scope>NUCLEOTIDE SEQUENCE [LARGE SCALE GENOMIC DNA]</scope>
    <source>
        <strain evidence="2 3">DSM 19056</strain>
    </source>
</reference>
<dbReference type="EMBL" id="JASZ02000021">
    <property type="protein sequence ID" value="OWK97731.1"/>
    <property type="molecule type" value="Genomic_DNA"/>
</dbReference>
<evidence type="ECO:0000313" key="3">
    <source>
        <dbReference type="Proteomes" id="UP000197587"/>
    </source>
</evidence>
<keyword evidence="1" id="KW-1133">Transmembrane helix</keyword>
<protein>
    <recommendedName>
        <fullName evidence="4">DUF4760 domain-containing protein</fullName>
    </recommendedName>
</protein>
<proteinExistence type="predicted"/>
<keyword evidence="1" id="KW-0812">Transmembrane</keyword>
<gene>
    <name evidence="2" type="ORF">AP75_09625</name>
</gene>
<dbReference type="Pfam" id="PF25589">
    <property type="entry name" value="DUF7935"/>
    <property type="match status" value="1"/>
</dbReference>
<evidence type="ECO:0000313" key="2">
    <source>
        <dbReference type="EMBL" id="OWK97731.1"/>
    </source>
</evidence>
<evidence type="ECO:0000256" key="1">
    <source>
        <dbReference type="SAM" id="Phobius"/>
    </source>
</evidence>
<evidence type="ECO:0008006" key="4">
    <source>
        <dbReference type="Google" id="ProtNLM"/>
    </source>
</evidence>
<keyword evidence="1" id="KW-0472">Membrane</keyword>
<dbReference type="AlphaFoldDB" id="A0A246B8I3"/>
<dbReference type="Proteomes" id="UP000197587">
    <property type="component" value="Unassembled WGS sequence"/>
</dbReference>
<accession>A0A246B8I3</accession>
<feature type="transmembrane region" description="Helical" evidence="1">
    <location>
        <begin position="6"/>
        <end position="31"/>
    </location>
</feature>
<reference evidence="2 3" key="2">
    <citation type="submission" date="2017-05" db="EMBL/GenBank/DDBJ databases">
        <title>Genome of Chryseobacterium haifense.</title>
        <authorList>
            <person name="Newman J.D."/>
        </authorList>
    </citation>
    <scope>NUCLEOTIDE SEQUENCE [LARGE SCALE GENOMIC DNA]</scope>
    <source>
        <strain evidence="2 3">DSM 19056</strain>
    </source>
</reference>
<dbReference type="InterPro" id="IPR057695">
    <property type="entry name" value="DUF7935"/>
</dbReference>
<sequence length="169" mass="20071">MIDSPYFPYAFALLVALPFVVFIRQFVFSYIKLKNQEIKLLTIKGNSEQRVHAYERLTLFLERLKPSNLVTKFDKNLAPHEFVFLIEKTINDEFDYNASQQLYITAKTWKNVVNCKNNMLHLLHKTYENLGNNLSLDDYKTIFLMNYMNEEDFIANCLEELRKENLIVN</sequence>
<organism evidence="2 3">
    <name type="scientific">Kaistella haifensis DSM 19056</name>
    <dbReference type="NCBI Taxonomy" id="1450526"/>
    <lineage>
        <taxon>Bacteria</taxon>
        <taxon>Pseudomonadati</taxon>
        <taxon>Bacteroidota</taxon>
        <taxon>Flavobacteriia</taxon>
        <taxon>Flavobacteriales</taxon>
        <taxon>Weeksellaceae</taxon>
        <taxon>Chryseobacterium group</taxon>
        <taxon>Kaistella</taxon>
    </lineage>
</organism>
<comment type="caution">
    <text evidence="2">The sequence shown here is derived from an EMBL/GenBank/DDBJ whole genome shotgun (WGS) entry which is preliminary data.</text>
</comment>
<name>A0A246B8I3_9FLAO</name>
<keyword evidence="3" id="KW-1185">Reference proteome</keyword>